<keyword evidence="11" id="KW-1185">Reference proteome</keyword>
<feature type="transmembrane region" description="Helical" evidence="9">
    <location>
        <begin position="44"/>
        <end position="68"/>
    </location>
</feature>
<keyword evidence="4 9" id="KW-0812">Transmembrane</keyword>
<evidence type="ECO:0000256" key="2">
    <source>
        <dbReference type="ARBA" id="ARBA00004614"/>
    </source>
</evidence>
<dbReference type="PANTHER" id="PTHR46815">
    <property type="entry name" value="PROTEIN KISH-B"/>
    <property type="match status" value="1"/>
</dbReference>
<comment type="similarity">
    <text evidence="3 9">Belongs to the KISH family.</text>
</comment>
<feature type="non-terminal residue" evidence="10">
    <location>
        <position position="1"/>
    </location>
</feature>
<dbReference type="InParanoid" id="B3RWN2"/>
<evidence type="ECO:0000256" key="7">
    <source>
        <dbReference type="ARBA" id="ARBA00023034"/>
    </source>
</evidence>
<dbReference type="HOGENOM" id="CLU_152663_1_2_1"/>
<reference evidence="10 11" key="1">
    <citation type="journal article" date="2008" name="Nature">
        <title>The Trichoplax genome and the nature of placozoans.</title>
        <authorList>
            <person name="Srivastava M."/>
            <person name="Begovic E."/>
            <person name="Chapman J."/>
            <person name="Putnam N.H."/>
            <person name="Hellsten U."/>
            <person name="Kawashima T."/>
            <person name="Kuo A."/>
            <person name="Mitros T."/>
            <person name="Salamov A."/>
            <person name="Carpenter M.L."/>
            <person name="Signorovitch A.Y."/>
            <person name="Moreno M.A."/>
            <person name="Kamm K."/>
            <person name="Grimwood J."/>
            <person name="Schmutz J."/>
            <person name="Shapiro H."/>
            <person name="Grigoriev I.V."/>
            <person name="Buss L.W."/>
            <person name="Schierwater B."/>
            <person name="Dellaporta S.L."/>
            <person name="Rokhsar D.S."/>
        </authorList>
    </citation>
    <scope>NUCLEOTIDE SEQUENCE [LARGE SCALE GENOMIC DNA]</scope>
    <source>
        <strain evidence="10 11">Grell-BS-1999</strain>
    </source>
</reference>
<gene>
    <name evidence="10" type="ORF">TRIADDRAFT_25901</name>
</gene>
<comment type="subcellular location">
    <subcellularLocation>
        <location evidence="2">Golgi apparatus membrane</location>
        <topology evidence="2">Single-pass type I membrane protein</topology>
    </subcellularLocation>
</comment>
<proteinExistence type="inferred from homology"/>
<evidence type="ECO:0000256" key="9">
    <source>
        <dbReference type="RuleBase" id="RU910717"/>
    </source>
</evidence>
<evidence type="ECO:0000256" key="5">
    <source>
        <dbReference type="ARBA" id="ARBA00022729"/>
    </source>
</evidence>
<evidence type="ECO:0000256" key="6">
    <source>
        <dbReference type="ARBA" id="ARBA00022989"/>
    </source>
</evidence>
<dbReference type="InterPro" id="IPR042863">
    <property type="entry name" value="Kish-B"/>
</dbReference>
<dbReference type="eggNOG" id="KOG3808">
    <property type="taxonomic scope" value="Eukaryota"/>
</dbReference>
<evidence type="ECO:0000256" key="1">
    <source>
        <dbReference type="ARBA" id="ARBA00002154"/>
    </source>
</evidence>
<dbReference type="AlphaFoldDB" id="B3RWN2"/>
<dbReference type="EMBL" id="DS985245">
    <property type="protein sequence ID" value="EDV25160.1"/>
    <property type="molecule type" value="Genomic_DNA"/>
</dbReference>
<evidence type="ECO:0000313" key="11">
    <source>
        <dbReference type="Proteomes" id="UP000009022"/>
    </source>
</evidence>
<sequence>YSFDGVLAIGLLIICTCAYMRHIPKLREWLLTEKKGLMGVLYKASIIGTRLHWMVSLSCIAMSLYILILK</sequence>
<evidence type="ECO:0000256" key="3">
    <source>
        <dbReference type="ARBA" id="ARBA00008961"/>
    </source>
</evidence>
<evidence type="ECO:0000256" key="8">
    <source>
        <dbReference type="ARBA" id="ARBA00023136"/>
    </source>
</evidence>
<organism evidence="10 11">
    <name type="scientific">Trichoplax adhaerens</name>
    <name type="common">Trichoplax reptans</name>
    <dbReference type="NCBI Taxonomy" id="10228"/>
    <lineage>
        <taxon>Eukaryota</taxon>
        <taxon>Metazoa</taxon>
        <taxon>Placozoa</taxon>
        <taxon>Uniplacotomia</taxon>
        <taxon>Trichoplacea</taxon>
        <taxon>Trichoplacidae</taxon>
        <taxon>Trichoplax</taxon>
    </lineage>
</organism>
<comment type="function">
    <text evidence="1 9">Involved in the early part of the secretory pathway.</text>
</comment>
<dbReference type="OMA" id="IVMAFYI"/>
<keyword evidence="7" id="KW-0333">Golgi apparatus</keyword>
<dbReference type="FunCoup" id="B3RWN2">
    <property type="interactions" value="840"/>
</dbReference>
<dbReference type="RefSeq" id="XP_002113050.1">
    <property type="nucleotide sequence ID" value="XM_002113014.1"/>
</dbReference>
<dbReference type="Pfam" id="PF06842">
    <property type="entry name" value="DUF1242"/>
    <property type="match status" value="1"/>
</dbReference>
<comment type="caution">
    <text evidence="9">Lacks conserved residue(s) required for the propagation of feature annotation.</text>
</comment>
<dbReference type="KEGG" id="tad:TRIADDRAFT_25901"/>
<dbReference type="PANTHER" id="PTHR46815:SF1">
    <property type="entry name" value="PROTEIN KISH-B"/>
    <property type="match status" value="1"/>
</dbReference>
<evidence type="ECO:0000313" key="10">
    <source>
        <dbReference type="EMBL" id="EDV25160.1"/>
    </source>
</evidence>
<dbReference type="Proteomes" id="UP000009022">
    <property type="component" value="Unassembled WGS sequence"/>
</dbReference>
<feature type="transmembrane region" description="Helical" evidence="9">
    <location>
        <begin position="6"/>
        <end position="23"/>
    </location>
</feature>
<dbReference type="GO" id="GO:0000139">
    <property type="term" value="C:Golgi membrane"/>
    <property type="evidence" value="ECO:0007669"/>
    <property type="project" value="UniProtKB-SubCell"/>
</dbReference>
<evidence type="ECO:0000256" key="4">
    <source>
        <dbReference type="ARBA" id="ARBA00022692"/>
    </source>
</evidence>
<dbReference type="OrthoDB" id="10034655at2759"/>
<dbReference type="InterPro" id="IPR009653">
    <property type="entry name" value="Ksh1"/>
</dbReference>
<accession>B3RWN2</accession>
<dbReference type="STRING" id="10228.B3RWN2"/>
<name>B3RWN2_TRIAD</name>
<dbReference type="GeneID" id="6753830"/>
<keyword evidence="5" id="KW-0732">Signal</keyword>
<protein>
    <recommendedName>
        <fullName evidence="9">Protein kish</fullName>
    </recommendedName>
</protein>
<keyword evidence="6 9" id="KW-1133">Transmembrane helix</keyword>
<dbReference type="PhylomeDB" id="B3RWN2"/>
<dbReference type="CTD" id="6753830"/>
<keyword evidence="8 9" id="KW-0472">Membrane</keyword>